<reference evidence="16" key="1">
    <citation type="submission" date="2022-09" db="EMBL/GenBank/DDBJ databases">
        <title>Novel species in genus Arthrobacter.</title>
        <authorList>
            <person name="Liu Y."/>
        </authorList>
    </citation>
    <scope>NUCLEOTIDE SEQUENCE</scope>
    <source>
        <strain evidence="16">Zg-Y815</strain>
    </source>
</reference>
<dbReference type="Pfam" id="PF07992">
    <property type="entry name" value="Pyr_redox_2"/>
    <property type="match status" value="1"/>
</dbReference>
<dbReference type="EC" id="1.8.1.4" evidence="3 13"/>
<evidence type="ECO:0000256" key="11">
    <source>
        <dbReference type="ARBA" id="ARBA00023284"/>
    </source>
</evidence>
<keyword evidence="11 13" id="KW-0676">Redox-active center</keyword>
<dbReference type="Gene3D" id="3.50.50.60">
    <property type="entry name" value="FAD/NAD(P)-binding domain"/>
    <property type="match status" value="2"/>
</dbReference>
<dbReference type="SUPFAM" id="SSF55424">
    <property type="entry name" value="FAD/NAD-linked reductases, dimerisation (C-terminal) domain"/>
    <property type="match status" value="1"/>
</dbReference>
<dbReference type="InterPro" id="IPR004099">
    <property type="entry name" value="Pyr_nucl-diS_OxRdtase_dimer"/>
</dbReference>
<evidence type="ECO:0000256" key="10">
    <source>
        <dbReference type="ARBA" id="ARBA00023157"/>
    </source>
</evidence>
<accession>A0ABY5YY81</accession>
<dbReference type="PRINTS" id="PR00368">
    <property type="entry name" value="FADPNR"/>
</dbReference>
<comment type="cofactor">
    <cofactor evidence="13">
        <name>FAD</name>
        <dbReference type="ChEBI" id="CHEBI:57692"/>
    </cofactor>
    <text evidence="13">Binds 1 FAD per subunit.</text>
</comment>
<comment type="catalytic activity">
    <reaction evidence="12 13">
        <text>N(6)-[(R)-dihydrolipoyl]-L-lysyl-[protein] + NAD(+) = N(6)-[(R)-lipoyl]-L-lysyl-[protein] + NADH + H(+)</text>
        <dbReference type="Rhea" id="RHEA:15045"/>
        <dbReference type="Rhea" id="RHEA-COMP:10474"/>
        <dbReference type="Rhea" id="RHEA-COMP:10475"/>
        <dbReference type="ChEBI" id="CHEBI:15378"/>
        <dbReference type="ChEBI" id="CHEBI:57540"/>
        <dbReference type="ChEBI" id="CHEBI:57945"/>
        <dbReference type="ChEBI" id="CHEBI:83099"/>
        <dbReference type="ChEBI" id="CHEBI:83100"/>
        <dbReference type="EC" id="1.8.1.4"/>
    </reaction>
</comment>
<evidence type="ECO:0000256" key="4">
    <source>
        <dbReference type="ARBA" id="ARBA00016961"/>
    </source>
</evidence>
<evidence type="ECO:0000256" key="7">
    <source>
        <dbReference type="ARBA" id="ARBA00022827"/>
    </source>
</evidence>
<dbReference type="InterPro" id="IPR006258">
    <property type="entry name" value="Lipoamide_DH"/>
</dbReference>
<keyword evidence="9 13" id="KW-0520">NAD</keyword>
<evidence type="ECO:0000259" key="14">
    <source>
        <dbReference type="Pfam" id="PF02852"/>
    </source>
</evidence>
<comment type="subcellular location">
    <subcellularLocation>
        <location evidence="1">Cytoplasm</location>
    </subcellularLocation>
</comment>
<keyword evidence="8 13" id="KW-0560">Oxidoreductase</keyword>
<keyword evidence="6 13" id="KW-0285">Flavoprotein</keyword>
<dbReference type="PRINTS" id="PR00411">
    <property type="entry name" value="PNDRDTASEI"/>
</dbReference>
<keyword evidence="17" id="KW-1185">Reference proteome</keyword>
<feature type="domain" description="FAD/NAD(P)-binding" evidence="15">
    <location>
        <begin position="5"/>
        <end position="326"/>
    </location>
</feature>
<evidence type="ECO:0000256" key="12">
    <source>
        <dbReference type="ARBA" id="ARBA00049187"/>
    </source>
</evidence>
<name>A0ABY5YY81_9MICC</name>
<organism evidence="16 17">
    <name type="scientific">Arthrobacter zhaoxinii</name>
    <dbReference type="NCBI Taxonomy" id="2964616"/>
    <lineage>
        <taxon>Bacteria</taxon>
        <taxon>Bacillati</taxon>
        <taxon>Actinomycetota</taxon>
        <taxon>Actinomycetes</taxon>
        <taxon>Micrococcales</taxon>
        <taxon>Micrococcaceae</taxon>
        <taxon>Arthrobacter</taxon>
    </lineage>
</organism>
<dbReference type="GO" id="GO:0004148">
    <property type="term" value="F:dihydrolipoyl dehydrogenase (NADH) activity"/>
    <property type="evidence" value="ECO:0007669"/>
    <property type="project" value="UniProtKB-EC"/>
</dbReference>
<sequence length="466" mass="50318">MSEHYDVVVLGAGPGGYVAAIRAAQLGLKTAIVEEKYWGGVCLNVGCIPSKALLRNAELAQIFTNQAKTFGMTGEVSFDFGAAFDRSRQVADGRVKGVHFLMKKNKITEYDGHGVFSDDHTLEVALSKGGSETITFDNAIIATGTYVRLLPGVELSENVVTYEAQIMDRELPKKIVIVGAGAIGMEFGYVHRSYGVDVTIIEFLDRALPNEDADVSKEIAKQYKKLGIPILTSTKVETVKDNGSSVTVTYTDKNGQPGSIEADRVMMSIGFAPRTEGYGLETTGVQLTERGAIGIDDYMRTNVPHIYAIGDITAKLQLAHVAEAMGVVAAETIGKAETLPLGDYRMMPRATFCQPQVASFGLTEQQARDEGHDVVVSTFPFTANGKAHGLGEPVGFVKLVADKEHLELLGGHLIGPDVSELLPELTLAQKWDLTAHELARNVHTHPTLSEALQEAFHGLTGHMINF</sequence>
<protein>
    <recommendedName>
        <fullName evidence="4 13">Dihydrolipoyl dehydrogenase</fullName>
        <ecNumber evidence="3 13">1.8.1.4</ecNumber>
    </recommendedName>
</protein>
<evidence type="ECO:0000256" key="2">
    <source>
        <dbReference type="ARBA" id="ARBA00007532"/>
    </source>
</evidence>
<dbReference type="EMBL" id="CP104275">
    <property type="protein sequence ID" value="UWX98580.1"/>
    <property type="molecule type" value="Genomic_DNA"/>
</dbReference>
<keyword evidence="7 13" id="KW-0274">FAD</keyword>
<keyword evidence="5" id="KW-0963">Cytoplasm</keyword>
<keyword evidence="10" id="KW-1015">Disulfide bond</keyword>
<evidence type="ECO:0000256" key="3">
    <source>
        <dbReference type="ARBA" id="ARBA00012608"/>
    </source>
</evidence>
<evidence type="ECO:0000256" key="6">
    <source>
        <dbReference type="ARBA" id="ARBA00022630"/>
    </source>
</evidence>
<evidence type="ECO:0000256" key="1">
    <source>
        <dbReference type="ARBA" id="ARBA00004496"/>
    </source>
</evidence>
<evidence type="ECO:0000256" key="9">
    <source>
        <dbReference type="ARBA" id="ARBA00023027"/>
    </source>
</evidence>
<evidence type="ECO:0000313" key="16">
    <source>
        <dbReference type="EMBL" id="UWX98580.1"/>
    </source>
</evidence>
<dbReference type="InterPro" id="IPR012999">
    <property type="entry name" value="Pyr_OxRdtase_I_AS"/>
</dbReference>
<dbReference type="InterPro" id="IPR001100">
    <property type="entry name" value="Pyr_nuc-diS_OxRdtase"/>
</dbReference>
<dbReference type="Pfam" id="PF02852">
    <property type="entry name" value="Pyr_redox_dim"/>
    <property type="match status" value="1"/>
</dbReference>
<comment type="miscellaneous">
    <text evidence="13">The active site is a redox-active disulfide bond.</text>
</comment>
<dbReference type="Proteomes" id="UP001059859">
    <property type="component" value="Chromosome"/>
</dbReference>
<dbReference type="PANTHER" id="PTHR22912:SF217">
    <property type="entry name" value="DIHYDROLIPOYL DEHYDROGENASE"/>
    <property type="match status" value="1"/>
</dbReference>
<evidence type="ECO:0000256" key="8">
    <source>
        <dbReference type="ARBA" id="ARBA00023002"/>
    </source>
</evidence>
<dbReference type="PROSITE" id="PS00076">
    <property type="entry name" value="PYRIDINE_REDOX_1"/>
    <property type="match status" value="1"/>
</dbReference>
<dbReference type="PANTHER" id="PTHR22912">
    <property type="entry name" value="DISULFIDE OXIDOREDUCTASE"/>
    <property type="match status" value="1"/>
</dbReference>
<comment type="similarity">
    <text evidence="2 13">Belongs to the class-I pyridine nucleotide-disulfide oxidoreductase family.</text>
</comment>
<dbReference type="NCBIfam" id="TIGR01350">
    <property type="entry name" value="lipoamide_DH"/>
    <property type="match status" value="1"/>
</dbReference>
<evidence type="ECO:0000256" key="5">
    <source>
        <dbReference type="ARBA" id="ARBA00022490"/>
    </source>
</evidence>
<feature type="domain" description="Pyridine nucleotide-disulphide oxidoreductase dimerisation" evidence="14">
    <location>
        <begin position="347"/>
        <end position="455"/>
    </location>
</feature>
<dbReference type="InterPro" id="IPR023753">
    <property type="entry name" value="FAD/NAD-binding_dom"/>
</dbReference>
<evidence type="ECO:0000259" key="15">
    <source>
        <dbReference type="Pfam" id="PF07992"/>
    </source>
</evidence>
<evidence type="ECO:0000313" key="17">
    <source>
        <dbReference type="Proteomes" id="UP001059859"/>
    </source>
</evidence>
<gene>
    <name evidence="16" type="primary">lpdA</name>
    <name evidence="16" type="ORF">N2K95_08045</name>
</gene>
<dbReference type="InterPro" id="IPR050151">
    <property type="entry name" value="Class-I_Pyr_Nuc-Dis_Oxidored"/>
</dbReference>
<dbReference type="InterPro" id="IPR036188">
    <property type="entry name" value="FAD/NAD-bd_sf"/>
</dbReference>
<dbReference type="RefSeq" id="WP_260653661.1">
    <property type="nucleotide sequence ID" value="NZ_CP104275.1"/>
</dbReference>
<evidence type="ECO:0000256" key="13">
    <source>
        <dbReference type="RuleBase" id="RU003692"/>
    </source>
</evidence>
<proteinExistence type="inferred from homology"/>
<dbReference type="InterPro" id="IPR016156">
    <property type="entry name" value="FAD/NAD-linked_Rdtase_dimer_sf"/>
</dbReference>
<dbReference type="PIRSF" id="PIRSF000350">
    <property type="entry name" value="Mercury_reductase_MerA"/>
    <property type="match status" value="1"/>
</dbReference>
<dbReference type="Gene3D" id="3.30.390.30">
    <property type="match status" value="1"/>
</dbReference>
<dbReference type="SUPFAM" id="SSF51905">
    <property type="entry name" value="FAD/NAD(P)-binding domain"/>
    <property type="match status" value="1"/>
</dbReference>